<dbReference type="Proteomes" id="UP000016517">
    <property type="component" value="Unassembled WGS sequence"/>
</dbReference>
<accession>A0AAV3JW82</accession>
<sequence length="238" mass="27409">MYKIKNLNFSYRKDQNEKTLKDVTFNLPNGCLNVLVGQNGSGKTTIMDCIAGINDSENENEIPAQKSIVYMTQNMFLSPHSLGNDILNLIKGMCSKEESKNFEMNFKNQLEKNEIEKFHHLMNMTVGKMSEGEKKWLYITLLSILNRELYLFDEPTSGIDPMSRKLILKRLKYLSNNKSVLISTHQLQDLNNSDSEVIFIDNGVKLYEGNFNEWLSKLETNNPDEAFEKTIEMNSKLS</sequence>
<evidence type="ECO:0000313" key="5">
    <source>
        <dbReference type="EMBL" id="ERH67754.1"/>
    </source>
</evidence>
<dbReference type="GO" id="GO:0016887">
    <property type="term" value="F:ATP hydrolysis activity"/>
    <property type="evidence" value="ECO:0007669"/>
    <property type="project" value="InterPro"/>
</dbReference>
<name>A0AAV3JW82_ACIBA</name>
<gene>
    <name evidence="5" type="ORF">N173_19800</name>
</gene>
<keyword evidence="3" id="KW-0067">ATP-binding</keyword>
<dbReference type="EMBL" id="AVST01000100">
    <property type="protein sequence ID" value="ERH67754.1"/>
    <property type="molecule type" value="Genomic_DNA"/>
</dbReference>
<dbReference type="InterPro" id="IPR003439">
    <property type="entry name" value="ABC_transporter-like_ATP-bd"/>
</dbReference>
<protein>
    <recommendedName>
        <fullName evidence="4">ABC transporter domain-containing protein</fullName>
    </recommendedName>
</protein>
<evidence type="ECO:0000256" key="2">
    <source>
        <dbReference type="ARBA" id="ARBA00022741"/>
    </source>
</evidence>
<dbReference type="SUPFAM" id="SSF52540">
    <property type="entry name" value="P-loop containing nucleoside triphosphate hydrolases"/>
    <property type="match status" value="1"/>
</dbReference>
<dbReference type="GO" id="GO:0005524">
    <property type="term" value="F:ATP binding"/>
    <property type="evidence" value="ECO:0007669"/>
    <property type="project" value="UniProtKB-KW"/>
</dbReference>
<organism evidence="5 6">
    <name type="scientific">Acinetobacter baumannii EGD-HP18</name>
    <dbReference type="NCBI Taxonomy" id="1358412"/>
    <lineage>
        <taxon>Bacteria</taxon>
        <taxon>Pseudomonadati</taxon>
        <taxon>Pseudomonadota</taxon>
        <taxon>Gammaproteobacteria</taxon>
        <taxon>Moraxellales</taxon>
        <taxon>Moraxellaceae</taxon>
        <taxon>Acinetobacter</taxon>
        <taxon>Acinetobacter calcoaceticus/baumannii complex</taxon>
    </lineage>
</organism>
<evidence type="ECO:0000259" key="4">
    <source>
        <dbReference type="PROSITE" id="PS50893"/>
    </source>
</evidence>
<dbReference type="PROSITE" id="PS50893">
    <property type="entry name" value="ABC_TRANSPORTER_2"/>
    <property type="match status" value="1"/>
</dbReference>
<evidence type="ECO:0000313" key="6">
    <source>
        <dbReference type="Proteomes" id="UP000016517"/>
    </source>
</evidence>
<dbReference type="InterPro" id="IPR027417">
    <property type="entry name" value="P-loop_NTPase"/>
</dbReference>
<dbReference type="Gene3D" id="3.40.50.300">
    <property type="entry name" value="P-loop containing nucleotide triphosphate hydrolases"/>
    <property type="match status" value="1"/>
</dbReference>
<dbReference type="Pfam" id="PF00005">
    <property type="entry name" value="ABC_tran"/>
    <property type="match status" value="1"/>
</dbReference>
<dbReference type="PANTHER" id="PTHR42939:SF1">
    <property type="entry name" value="ABC TRANSPORTER ATP-BINDING PROTEIN ALBC-RELATED"/>
    <property type="match status" value="1"/>
</dbReference>
<dbReference type="CDD" id="cd00267">
    <property type="entry name" value="ABC_ATPase"/>
    <property type="match status" value="1"/>
</dbReference>
<feature type="domain" description="ABC transporter" evidence="4">
    <location>
        <begin position="2"/>
        <end position="227"/>
    </location>
</feature>
<evidence type="ECO:0000256" key="1">
    <source>
        <dbReference type="ARBA" id="ARBA00022448"/>
    </source>
</evidence>
<keyword evidence="2" id="KW-0547">Nucleotide-binding</keyword>
<dbReference type="AlphaFoldDB" id="A0AAV3JW82"/>
<keyword evidence="1" id="KW-0813">Transport</keyword>
<dbReference type="InterPro" id="IPR051782">
    <property type="entry name" value="ABC_Transporter_VariousFunc"/>
</dbReference>
<evidence type="ECO:0000256" key="3">
    <source>
        <dbReference type="ARBA" id="ARBA00022840"/>
    </source>
</evidence>
<dbReference type="PANTHER" id="PTHR42939">
    <property type="entry name" value="ABC TRANSPORTER ATP-BINDING PROTEIN ALBC-RELATED"/>
    <property type="match status" value="1"/>
</dbReference>
<comment type="caution">
    <text evidence="5">The sequence shown here is derived from an EMBL/GenBank/DDBJ whole genome shotgun (WGS) entry which is preliminary data.</text>
</comment>
<proteinExistence type="predicted"/>
<reference evidence="5 6" key="1">
    <citation type="submission" date="2013-08" db="EMBL/GenBank/DDBJ databases">
        <title>Study of Ammonical-Nitrogen removal by Nitrification Denitrification process using lab isolates.</title>
        <authorList>
            <person name="Khardenavis A.A."/>
            <person name="Pal R.R."/>
            <person name="Kapley A."/>
            <person name="Qureshi A."/>
            <person name="Purohit H.J."/>
        </authorList>
    </citation>
    <scope>NUCLEOTIDE SEQUENCE [LARGE SCALE GENOMIC DNA]</scope>
    <source>
        <strain evidence="5 6">EGD-HP18</strain>
    </source>
</reference>